<organism evidence="3 4">
    <name type="scientific">Triticum turgidum subsp. durum</name>
    <name type="common">Durum wheat</name>
    <name type="synonym">Triticum durum</name>
    <dbReference type="NCBI Taxonomy" id="4567"/>
    <lineage>
        <taxon>Eukaryota</taxon>
        <taxon>Viridiplantae</taxon>
        <taxon>Streptophyta</taxon>
        <taxon>Embryophyta</taxon>
        <taxon>Tracheophyta</taxon>
        <taxon>Spermatophyta</taxon>
        <taxon>Magnoliopsida</taxon>
        <taxon>Liliopsida</taxon>
        <taxon>Poales</taxon>
        <taxon>Poaceae</taxon>
        <taxon>BOP clade</taxon>
        <taxon>Pooideae</taxon>
        <taxon>Triticodae</taxon>
        <taxon>Triticeae</taxon>
        <taxon>Triticinae</taxon>
        <taxon>Triticum</taxon>
    </lineage>
</organism>
<feature type="transmembrane region" description="Helical" evidence="2">
    <location>
        <begin position="38"/>
        <end position="58"/>
    </location>
</feature>
<dbReference type="EMBL" id="LT934111">
    <property type="protein sequence ID" value="VAH11702.1"/>
    <property type="molecule type" value="Genomic_DNA"/>
</dbReference>
<dbReference type="Proteomes" id="UP000324705">
    <property type="component" value="Chromosome 1A"/>
</dbReference>
<dbReference type="OMA" id="RELYKWM"/>
<protein>
    <submittedName>
        <fullName evidence="3">Uncharacterized protein</fullName>
    </submittedName>
</protein>
<feature type="region of interest" description="Disordered" evidence="1">
    <location>
        <begin position="1"/>
        <end position="28"/>
    </location>
</feature>
<keyword evidence="4" id="KW-1185">Reference proteome</keyword>
<gene>
    <name evidence="3" type="ORF">TRITD_1Av1G228810</name>
</gene>
<dbReference type="PANTHER" id="PTHR34364:SF1">
    <property type="entry name" value="WAS_WASL-INTERACTING FAMILY PROTEIN"/>
    <property type="match status" value="1"/>
</dbReference>
<dbReference type="AlphaFoldDB" id="A0A9R0QJI3"/>
<dbReference type="PANTHER" id="PTHR34364">
    <property type="entry name" value="WAS/WASL-INTERACTING FAMILY PROTEIN"/>
    <property type="match status" value="1"/>
</dbReference>
<accession>A0A9R0QJI3</accession>
<name>A0A9R0QJI3_TRITD</name>
<sequence>MAAHGKPKPKPPGAPAPPPPPPPPTAAEAKKGFMRRMFPFLLAVNAFVGAYMLVRTYYKDSPAKTADAASATATASTAVESQEPVAAVAPVKPVLPPIPEDEQRRVYKWMLEEKRKVKPRDAAEKKRLDDEKALLKQIIRADTLPADWSCCLCCSMLLKIRI</sequence>
<proteinExistence type="predicted"/>
<evidence type="ECO:0000256" key="2">
    <source>
        <dbReference type="SAM" id="Phobius"/>
    </source>
</evidence>
<keyword evidence="2" id="KW-0812">Transmembrane</keyword>
<feature type="compositionally biased region" description="Pro residues" evidence="1">
    <location>
        <begin position="10"/>
        <end position="25"/>
    </location>
</feature>
<keyword evidence="2" id="KW-1133">Transmembrane helix</keyword>
<keyword evidence="2" id="KW-0472">Membrane</keyword>
<dbReference type="Gramene" id="TRITD1Av1G228810.2">
    <property type="protein sequence ID" value="TRITD1Av1G228810.2"/>
    <property type="gene ID" value="TRITD1Av1G228810"/>
</dbReference>
<reference evidence="3 4" key="1">
    <citation type="submission" date="2017-09" db="EMBL/GenBank/DDBJ databases">
        <authorList>
            <consortium name="International Durum Wheat Genome Sequencing Consortium (IDWGSC)"/>
            <person name="Milanesi L."/>
        </authorList>
    </citation>
    <scope>NUCLEOTIDE SEQUENCE [LARGE SCALE GENOMIC DNA]</scope>
    <source>
        <strain evidence="4">cv. Svevo</strain>
    </source>
</reference>
<evidence type="ECO:0000313" key="4">
    <source>
        <dbReference type="Proteomes" id="UP000324705"/>
    </source>
</evidence>
<evidence type="ECO:0000256" key="1">
    <source>
        <dbReference type="SAM" id="MobiDB-lite"/>
    </source>
</evidence>
<evidence type="ECO:0000313" key="3">
    <source>
        <dbReference type="EMBL" id="VAH11702.1"/>
    </source>
</evidence>